<dbReference type="InParanoid" id="C5LHZ6"/>
<dbReference type="AlphaFoldDB" id="C5LHZ6"/>
<dbReference type="RefSeq" id="XP_002771934.1">
    <property type="nucleotide sequence ID" value="XM_002771888.1"/>
</dbReference>
<dbReference type="OrthoDB" id="71437at2759"/>
<evidence type="ECO:0000313" key="1">
    <source>
        <dbReference type="EMBL" id="EER03750.1"/>
    </source>
</evidence>
<keyword evidence="2" id="KW-1185">Reference proteome</keyword>
<reference evidence="1 2" key="1">
    <citation type="submission" date="2008-07" db="EMBL/GenBank/DDBJ databases">
        <authorList>
            <person name="El-Sayed N."/>
            <person name="Caler E."/>
            <person name="Inman J."/>
            <person name="Amedeo P."/>
            <person name="Hass B."/>
            <person name="Wortman J."/>
        </authorList>
    </citation>
    <scope>NUCLEOTIDE SEQUENCE [LARGE SCALE GENOMIC DNA]</scope>
    <source>
        <strain evidence="2">ATCC 50983 / TXsc</strain>
    </source>
</reference>
<protein>
    <submittedName>
        <fullName evidence="1">Uncharacterized protein</fullName>
    </submittedName>
</protein>
<organism evidence="2">
    <name type="scientific">Perkinsus marinus (strain ATCC 50983 / TXsc)</name>
    <dbReference type="NCBI Taxonomy" id="423536"/>
    <lineage>
        <taxon>Eukaryota</taxon>
        <taxon>Sar</taxon>
        <taxon>Alveolata</taxon>
        <taxon>Perkinsozoa</taxon>
        <taxon>Perkinsea</taxon>
        <taxon>Perkinsida</taxon>
        <taxon>Perkinsidae</taxon>
        <taxon>Perkinsus</taxon>
    </lineage>
</organism>
<dbReference type="EMBL" id="GG682149">
    <property type="protein sequence ID" value="EER03750.1"/>
    <property type="molecule type" value="Genomic_DNA"/>
</dbReference>
<accession>C5LHZ6</accession>
<dbReference type="SUPFAM" id="SSF48371">
    <property type="entry name" value="ARM repeat"/>
    <property type="match status" value="1"/>
</dbReference>
<sequence>MQKAQTQLTVENMYPIDTSATAPSGDARQPASSVTNKFGSDYWSTDYDTGRLLAFACTGMYGCGGKDEDSSKVERTALVYWDILGYIQDDVIPCVLMAGSDSSNSPGLVLSCILDSVVSALVLPLHRWTSLKRLETHATKYNLLPPPQAANVPNRPTRNYLQIMVIKIITRLCLVSDRALSQSMCMRYKDVVLNKTENFHPTATFTEAAAAATTAIPPPGRGAASPYDYPPGYGPNAAPNVVTLFLSLEYAAVLDMCTCMVTRLPQGEAAVKQFVQKLEHHHNPWFNVANMHDHLRKILKAVRQSAISGTLQTSAEDEASEGVLLVAPALMRILSACADVGEGAVTSWQGGATLVEVLTGAPPYSVLARNEVTIACLTGLAYARPRGVDTAAHARAVLQAIIQRTTLLNSLPSPDNGESPSEVSAALVRLITSLFQRLPESQRWSPGQQAEAWVKVSDHVVNRLLSTRGKSSDEVQLLSMRWLLRMILAPSQETEAFVYVTRCLLALESPVFAGVAAAITSKNTALSETAVELIAACLERDPRNVPECVPAHKQVVLAKTPDGVPLLAHLLQSRQASSRAGLAILSTMCARAPNAIRAIFALHPSMPRQASLALGRILLSSGTPSVYDSAGEVLRYDSLLPICCITSLCRYDARYDLPRLLLLREVARQVDQRPLVPSGEGLVRYVDRCVRWSPSRLQAFGKLSNDASRWLALSTLNRCESDLALLFLTGGEEHIADTSSGELSGLDALFFLLDNPPPPTASSEANALYSYLVECVCGFLSSGKGALEGAVLRYISFAWSTRYDTLRTALEGKDPIFAARLLEVLAAELSHCAKDANVEVFRDVAATFLSGLSRDDKQPLLLSLIGSLLREAENFKIPEIPTEFQSPLVACLRAAIEADRLPGGLCDPERYLVNVIREFKIDVPRTGEELEPPLLRGTKALSTREMYRPALVLLATHNARQSVLLGADLLQTSIVRVRQADQPTLHVLAEAALALVAEGGPNRSPYIFPIVSRLMSLLYARSTTINSAASALAADGHVARQTASSSGVVAAEWLRGFLKALTPPKLRELSDTVIEHA</sequence>
<dbReference type="Proteomes" id="UP000007800">
    <property type="component" value="Unassembled WGS sequence"/>
</dbReference>
<evidence type="ECO:0000313" key="2">
    <source>
        <dbReference type="Proteomes" id="UP000007800"/>
    </source>
</evidence>
<dbReference type="InterPro" id="IPR016024">
    <property type="entry name" value="ARM-type_fold"/>
</dbReference>
<proteinExistence type="predicted"/>
<dbReference type="GeneID" id="9048243"/>
<name>C5LHZ6_PERM5</name>
<dbReference type="OMA" id="HCAKDAN"/>
<gene>
    <name evidence="1" type="ORF">Pmar_PMAR023048</name>
</gene>